<feature type="compositionally biased region" description="Low complexity" evidence="1">
    <location>
        <begin position="333"/>
        <end position="350"/>
    </location>
</feature>
<evidence type="ECO:0000256" key="2">
    <source>
        <dbReference type="SAM" id="SignalP"/>
    </source>
</evidence>
<comment type="caution">
    <text evidence="3">The sequence shown here is derived from an EMBL/GenBank/DDBJ whole genome shotgun (WGS) entry which is preliminary data.</text>
</comment>
<feature type="chain" id="PRO_5045322764" evidence="2">
    <location>
        <begin position="23"/>
        <end position="375"/>
    </location>
</feature>
<proteinExistence type="predicted"/>
<accession>A0ABQ8L193</accession>
<evidence type="ECO:0000256" key="1">
    <source>
        <dbReference type="SAM" id="MobiDB-lite"/>
    </source>
</evidence>
<gene>
    <name evidence="3" type="ORF">H4Q32_026917</name>
</gene>
<name>A0ABQ8L193_LABRO</name>
<reference evidence="3 4" key="1">
    <citation type="submission" date="2022-01" db="EMBL/GenBank/DDBJ databases">
        <title>A high-quality chromosome-level genome assembly of rohu carp, Labeo rohita.</title>
        <authorList>
            <person name="Arick M.A. II"/>
            <person name="Hsu C.-Y."/>
            <person name="Magbanua Z."/>
            <person name="Pechanova O."/>
            <person name="Grover C."/>
            <person name="Miller E."/>
            <person name="Thrash A."/>
            <person name="Ezzel L."/>
            <person name="Alam S."/>
            <person name="Benzie J."/>
            <person name="Hamilton M."/>
            <person name="Karsi A."/>
            <person name="Lawrence M.L."/>
            <person name="Peterson D.G."/>
        </authorList>
    </citation>
    <scope>NUCLEOTIDE SEQUENCE [LARGE SCALE GENOMIC DNA]</scope>
    <source>
        <strain evidence="4">BAU-BD-2019</strain>
        <tissue evidence="3">Blood</tissue>
    </source>
</reference>
<evidence type="ECO:0000313" key="3">
    <source>
        <dbReference type="EMBL" id="KAI2644510.1"/>
    </source>
</evidence>
<dbReference type="Proteomes" id="UP000830375">
    <property type="component" value="Unassembled WGS sequence"/>
</dbReference>
<feature type="region of interest" description="Disordered" evidence="1">
    <location>
        <begin position="333"/>
        <end position="375"/>
    </location>
</feature>
<evidence type="ECO:0000313" key="4">
    <source>
        <dbReference type="Proteomes" id="UP000830375"/>
    </source>
</evidence>
<keyword evidence="2" id="KW-0732">Signal</keyword>
<dbReference type="EMBL" id="JACTAM010002500">
    <property type="protein sequence ID" value="KAI2644510.1"/>
    <property type="molecule type" value="Genomic_DNA"/>
</dbReference>
<feature type="signal peptide" evidence="2">
    <location>
        <begin position="1"/>
        <end position="22"/>
    </location>
</feature>
<protein>
    <submittedName>
        <fullName evidence="3">C-type lectin domain family 4 member M</fullName>
    </submittedName>
</protein>
<organism evidence="3 4">
    <name type="scientific">Labeo rohita</name>
    <name type="common">Indian major carp</name>
    <name type="synonym">Cyprinus rohita</name>
    <dbReference type="NCBI Taxonomy" id="84645"/>
    <lineage>
        <taxon>Eukaryota</taxon>
        <taxon>Metazoa</taxon>
        <taxon>Chordata</taxon>
        <taxon>Craniata</taxon>
        <taxon>Vertebrata</taxon>
        <taxon>Euteleostomi</taxon>
        <taxon>Actinopterygii</taxon>
        <taxon>Neopterygii</taxon>
        <taxon>Teleostei</taxon>
        <taxon>Ostariophysi</taxon>
        <taxon>Cypriniformes</taxon>
        <taxon>Cyprinidae</taxon>
        <taxon>Labeoninae</taxon>
        <taxon>Labeonini</taxon>
        <taxon>Labeo</taxon>
    </lineage>
</organism>
<sequence>MNLWSAHHQMLLSFYHITQTVALHPGLLLPSSMALIASAPVANQAPYISPRLFPCDSRSIVIIVVVFPCFAYVPKFPSSLCLAFSPGHFVSSVSPPAFWTLARLFGLSLCLSPLQITFATDRPTPASRTILVSRSIYTCLLLSTLPQHTCEFLAIATYSDLPDYILIVIFCDGLNQPLSSELRRKGPHSSLAAFIDYALLCVGLSFTVGVVDEERGIAASVDSQHWQNGTPERIHIMAATAEPVHKMAAAPVRAHVMAATAEPVHKMAAKTELRHVTAATPEPSKAKAVFPESGQVAAAFPESSQVAAVVSESSQAKAVVPVSSQVTAVVPKSSQVSESSQVSAAVPESSKVTAVVPEPSQVTIGLHEPSHESGR</sequence>
<keyword evidence="4" id="KW-1185">Reference proteome</keyword>